<dbReference type="EMBL" id="BPLR01018899">
    <property type="protein sequence ID" value="GIZ03081.1"/>
    <property type="molecule type" value="Genomic_DNA"/>
</dbReference>
<reference evidence="2 3" key="1">
    <citation type="submission" date="2021-06" db="EMBL/GenBank/DDBJ databases">
        <title>Caerostris extrusa draft genome.</title>
        <authorList>
            <person name="Kono N."/>
            <person name="Arakawa K."/>
        </authorList>
    </citation>
    <scope>NUCLEOTIDE SEQUENCE [LARGE SCALE GENOMIC DNA]</scope>
</reference>
<evidence type="ECO:0000313" key="3">
    <source>
        <dbReference type="Proteomes" id="UP001054945"/>
    </source>
</evidence>
<comment type="caution">
    <text evidence="2">The sequence shown here is derived from an EMBL/GenBank/DDBJ whole genome shotgun (WGS) entry which is preliminary data.</text>
</comment>
<organism evidence="2 3">
    <name type="scientific">Caerostris extrusa</name>
    <name type="common">Bark spider</name>
    <name type="synonym">Caerostris bankana</name>
    <dbReference type="NCBI Taxonomy" id="172846"/>
    <lineage>
        <taxon>Eukaryota</taxon>
        <taxon>Metazoa</taxon>
        <taxon>Ecdysozoa</taxon>
        <taxon>Arthropoda</taxon>
        <taxon>Chelicerata</taxon>
        <taxon>Arachnida</taxon>
        <taxon>Araneae</taxon>
        <taxon>Araneomorphae</taxon>
        <taxon>Entelegynae</taxon>
        <taxon>Araneoidea</taxon>
        <taxon>Araneidae</taxon>
        <taxon>Caerostris</taxon>
    </lineage>
</organism>
<feature type="region of interest" description="Disordered" evidence="1">
    <location>
        <begin position="1"/>
        <end position="22"/>
    </location>
</feature>
<proteinExistence type="predicted"/>
<sequence length="85" mass="9569">MHKEIPRYAVGEGKPWSASTQPTQGWSFVRLAKPRRTLGRSQTKHLVLVTQVPRARVDCTRVPSPPLAARWPSKKVASENLILNQ</sequence>
<keyword evidence="3" id="KW-1185">Reference proteome</keyword>
<evidence type="ECO:0000256" key="1">
    <source>
        <dbReference type="SAM" id="MobiDB-lite"/>
    </source>
</evidence>
<dbReference type="Proteomes" id="UP001054945">
    <property type="component" value="Unassembled WGS sequence"/>
</dbReference>
<evidence type="ECO:0000313" key="2">
    <source>
        <dbReference type="EMBL" id="GIZ03081.1"/>
    </source>
</evidence>
<name>A0AAV4YAR6_CAEEX</name>
<gene>
    <name evidence="2" type="ORF">CEXT_101951</name>
</gene>
<protein>
    <submittedName>
        <fullName evidence="2">Uncharacterized protein</fullName>
    </submittedName>
</protein>
<dbReference type="AlphaFoldDB" id="A0AAV4YAR6"/>
<accession>A0AAV4YAR6</accession>